<organism evidence="1 2">
    <name type="scientific">Oopsacas minuta</name>
    <dbReference type="NCBI Taxonomy" id="111878"/>
    <lineage>
        <taxon>Eukaryota</taxon>
        <taxon>Metazoa</taxon>
        <taxon>Porifera</taxon>
        <taxon>Hexactinellida</taxon>
        <taxon>Hexasterophora</taxon>
        <taxon>Lyssacinosida</taxon>
        <taxon>Leucopsacidae</taxon>
        <taxon>Oopsacas</taxon>
    </lineage>
</organism>
<accession>A0AAV7KFC8</accession>
<dbReference type="GO" id="GO:0005737">
    <property type="term" value="C:cytoplasm"/>
    <property type="evidence" value="ECO:0007669"/>
    <property type="project" value="TreeGrafter"/>
</dbReference>
<evidence type="ECO:0000313" key="2">
    <source>
        <dbReference type="Proteomes" id="UP001165289"/>
    </source>
</evidence>
<proteinExistence type="predicted"/>
<dbReference type="AlphaFoldDB" id="A0AAV7KFC8"/>
<comment type="caution">
    <text evidence="1">The sequence shown here is derived from an EMBL/GenBank/DDBJ whole genome shotgun (WGS) entry which is preliminary data.</text>
</comment>
<dbReference type="GO" id="GO:0005811">
    <property type="term" value="C:lipid droplet"/>
    <property type="evidence" value="ECO:0007669"/>
    <property type="project" value="TreeGrafter"/>
</dbReference>
<name>A0AAV7KFC8_9METZ</name>
<dbReference type="PANTHER" id="PTHR12406">
    <property type="entry name" value="CALCIUM-INDEPENDENT PHOSPHOLIPASE A2 IPLA2 -RELATED"/>
    <property type="match status" value="1"/>
</dbReference>
<protein>
    <submittedName>
        <fullName evidence="1">Patatin-like phospholipase domain-containing protein 4</fullName>
    </submittedName>
</protein>
<dbReference type="GO" id="GO:0004806">
    <property type="term" value="F:triacylglycerol lipase activity"/>
    <property type="evidence" value="ECO:0007669"/>
    <property type="project" value="TreeGrafter"/>
</dbReference>
<gene>
    <name evidence="1" type="ORF">LOD99_10665</name>
</gene>
<dbReference type="PANTHER" id="PTHR12406:SF7">
    <property type="entry name" value="PATATIN-LIKE PHOSPHOLIPASE DOMAIN-CONTAINING PROTEIN 4"/>
    <property type="match status" value="1"/>
</dbReference>
<dbReference type="InterPro" id="IPR033562">
    <property type="entry name" value="PLPL"/>
</dbReference>
<dbReference type="EMBL" id="JAKMXF010000050">
    <property type="protein sequence ID" value="KAI6659776.1"/>
    <property type="molecule type" value="Genomic_DNA"/>
</dbReference>
<reference evidence="1 2" key="1">
    <citation type="journal article" date="2023" name="BMC Biol.">
        <title>The compact genome of the sponge Oopsacas minuta (Hexactinellida) is lacking key metazoan core genes.</title>
        <authorList>
            <person name="Santini S."/>
            <person name="Schenkelaars Q."/>
            <person name="Jourda C."/>
            <person name="Duchesne M."/>
            <person name="Belahbib H."/>
            <person name="Rocher C."/>
            <person name="Selva M."/>
            <person name="Riesgo A."/>
            <person name="Vervoort M."/>
            <person name="Leys S.P."/>
            <person name="Kodjabachian L."/>
            <person name="Le Bivic A."/>
            <person name="Borchiellini C."/>
            <person name="Claverie J.M."/>
            <person name="Renard E."/>
        </authorList>
    </citation>
    <scope>NUCLEOTIDE SEQUENCE [LARGE SCALE GENOMIC DNA]</scope>
    <source>
        <strain evidence="1">SPO-2</strain>
    </source>
</reference>
<dbReference type="GO" id="GO:0019433">
    <property type="term" value="P:triglyceride catabolic process"/>
    <property type="evidence" value="ECO:0007669"/>
    <property type="project" value="TreeGrafter"/>
</dbReference>
<dbReference type="SUPFAM" id="SSF52151">
    <property type="entry name" value="FabD/lysophospholipase-like"/>
    <property type="match status" value="1"/>
</dbReference>
<dbReference type="GO" id="GO:0055088">
    <property type="term" value="P:lipid homeostasis"/>
    <property type="evidence" value="ECO:0007669"/>
    <property type="project" value="TreeGrafter"/>
</dbReference>
<evidence type="ECO:0000313" key="1">
    <source>
        <dbReference type="EMBL" id="KAI6659776.1"/>
    </source>
</evidence>
<dbReference type="InterPro" id="IPR016035">
    <property type="entry name" value="Acyl_Trfase/lysoPLipase"/>
</dbReference>
<dbReference type="GO" id="GO:0016020">
    <property type="term" value="C:membrane"/>
    <property type="evidence" value="ECO:0007669"/>
    <property type="project" value="TreeGrafter"/>
</dbReference>
<sequence>MSDIHESVSKISEWDGSVRQRPVRADRVFCGSSAGGLCAAVTLMECPVDKALNFMRQMVREMQSSYLGPFSPNFLLTEHLRVGIDFLFPKHAHKIATNRLHLSVTGNNCNKIITHYDTREEFIDVSYILCIFVQ</sequence>
<keyword evidence="2" id="KW-1185">Reference proteome</keyword>
<dbReference type="Proteomes" id="UP001165289">
    <property type="component" value="Unassembled WGS sequence"/>
</dbReference>